<dbReference type="PROSITE" id="PS00636">
    <property type="entry name" value="DNAJ_1"/>
    <property type="match status" value="1"/>
</dbReference>
<dbReference type="InterPro" id="IPR002939">
    <property type="entry name" value="DnaJ_C"/>
</dbReference>
<dbReference type="SUPFAM" id="SSF46565">
    <property type="entry name" value="Chaperone J-domain"/>
    <property type="match status" value="1"/>
</dbReference>
<dbReference type="GO" id="GO:0051087">
    <property type="term" value="F:protein-folding chaperone binding"/>
    <property type="evidence" value="ECO:0007669"/>
    <property type="project" value="TreeGrafter"/>
</dbReference>
<dbReference type="SMART" id="SM00271">
    <property type="entry name" value="DnaJ"/>
    <property type="match status" value="1"/>
</dbReference>
<dbReference type="FunFam" id="1.10.287.110:FF:000106">
    <property type="entry name" value="Putative heat shock protein-like protein"/>
    <property type="match status" value="1"/>
</dbReference>
<name>A0A9W6ZEP5_9STRA</name>
<dbReference type="AlphaFoldDB" id="A0A9W6ZEP5"/>
<accession>A0A9W6ZEP5</accession>
<dbReference type="EMBL" id="BRXY01000001">
    <property type="protein sequence ID" value="GMH51066.1"/>
    <property type="molecule type" value="Genomic_DNA"/>
</dbReference>
<feature type="domain" description="J" evidence="2">
    <location>
        <begin position="9"/>
        <end position="75"/>
    </location>
</feature>
<evidence type="ECO:0000313" key="4">
    <source>
        <dbReference type="Proteomes" id="UP001165085"/>
    </source>
</evidence>
<dbReference type="InterPro" id="IPR008971">
    <property type="entry name" value="HSP40/DnaJ_pept-bd"/>
</dbReference>
<evidence type="ECO:0000256" key="1">
    <source>
        <dbReference type="ARBA" id="ARBA00023186"/>
    </source>
</evidence>
<keyword evidence="4" id="KW-1185">Reference proteome</keyword>
<dbReference type="PROSITE" id="PS50076">
    <property type="entry name" value="DNAJ_2"/>
    <property type="match status" value="1"/>
</dbReference>
<protein>
    <recommendedName>
        <fullName evidence="2">J domain-containing protein</fullName>
    </recommendedName>
</protein>
<dbReference type="FunFam" id="2.60.260.20:FF:000002">
    <property type="entry name" value="Dnaj homolog subfamily b member"/>
    <property type="match status" value="1"/>
</dbReference>
<dbReference type="CDD" id="cd10747">
    <property type="entry name" value="DnaJ_C"/>
    <property type="match status" value="1"/>
</dbReference>
<evidence type="ECO:0000313" key="3">
    <source>
        <dbReference type="EMBL" id="GMH51066.1"/>
    </source>
</evidence>
<sequence>MADSGQNPEYYGALGLSKGASDAEIKRAYRKLAMQWHPDKNADKKEEAEIKFQAIAEAYDVLSDKSKRAVYDQFGYEGLKDGVPDANGDRNGYEYQNNGNEIFESFFGTANPFADFGFGESTPFTSRLKKPGPKKMDAVVKDLPCTLEELYNGCVKKMMVTRKRFNADGSDLVDESKVLSVSVKPGWKKGTKITFPCEGDEGVDIVPADVVFVLTEVEHKCLSREGSNLVFTAKISLSDALTECAITVPTLDGRKLSLPCPEVVSPGYEKSIVGEGMPLKKGGNGDLIIRFKILFPNFLEEGKKKVLRETLAGTVTAETDVVVDETVAEEKKD</sequence>
<evidence type="ECO:0000259" key="2">
    <source>
        <dbReference type="PROSITE" id="PS50076"/>
    </source>
</evidence>
<dbReference type="GO" id="GO:0006457">
    <property type="term" value="P:protein folding"/>
    <property type="evidence" value="ECO:0007669"/>
    <property type="project" value="InterPro"/>
</dbReference>
<comment type="caution">
    <text evidence="3">The sequence shown here is derived from an EMBL/GenBank/DDBJ whole genome shotgun (WGS) entry which is preliminary data.</text>
</comment>
<dbReference type="InterPro" id="IPR001623">
    <property type="entry name" value="DnaJ_domain"/>
</dbReference>
<keyword evidence="1" id="KW-0143">Chaperone</keyword>
<dbReference type="OrthoDB" id="550424at2759"/>
<dbReference type="InterPro" id="IPR018253">
    <property type="entry name" value="DnaJ_domain_CS"/>
</dbReference>
<dbReference type="Pfam" id="PF01556">
    <property type="entry name" value="DnaJ_C"/>
    <property type="match status" value="1"/>
</dbReference>
<dbReference type="Pfam" id="PF00226">
    <property type="entry name" value="DnaJ"/>
    <property type="match status" value="1"/>
</dbReference>
<dbReference type="PANTHER" id="PTHR24078">
    <property type="entry name" value="DNAJ HOMOLOG SUBFAMILY C MEMBER"/>
    <property type="match status" value="1"/>
</dbReference>
<gene>
    <name evidence="3" type="ORF">TrST_g8583</name>
</gene>
<dbReference type="InterPro" id="IPR036869">
    <property type="entry name" value="J_dom_sf"/>
</dbReference>
<organism evidence="3 4">
    <name type="scientific">Triparma strigata</name>
    <dbReference type="NCBI Taxonomy" id="1606541"/>
    <lineage>
        <taxon>Eukaryota</taxon>
        <taxon>Sar</taxon>
        <taxon>Stramenopiles</taxon>
        <taxon>Ochrophyta</taxon>
        <taxon>Bolidophyceae</taxon>
        <taxon>Parmales</taxon>
        <taxon>Triparmaceae</taxon>
        <taxon>Triparma</taxon>
    </lineage>
</organism>
<dbReference type="CDD" id="cd06257">
    <property type="entry name" value="DnaJ"/>
    <property type="match status" value="1"/>
</dbReference>
<dbReference type="GO" id="GO:0005829">
    <property type="term" value="C:cytosol"/>
    <property type="evidence" value="ECO:0007669"/>
    <property type="project" value="TreeGrafter"/>
</dbReference>
<dbReference type="InterPro" id="IPR051339">
    <property type="entry name" value="DnaJ_subfamily_B"/>
</dbReference>
<reference evidence="4" key="1">
    <citation type="journal article" date="2023" name="Commun. Biol.">
        <title>Genome analysis of Parmales, the sister group of diatoms, reveals the evolutionary specialization of diatoms from phago-mixotrophs to photoautotrophs.</title>
        <authorList>
            <person name="Ban H."/>
            <person name="Sato S."/>
            <person name="Yoshikawa S."/>
            <person name="Yamada K."/>
            <person name="Nakamura Y."/>
            <person name="Ichinomiya M."/>
            <person name="Sato N."/>
            <person name="Blanc-Mathieu R."/>
            <person name="Endo H."/>
            <person name="Kuwata A."/>
            <person name="Ogata H."/>
        </authorList>
    </citation>
    <scope>NUCLEOTIDE SEQUENCE [LARGE SCALE GENOMIC DNA]</scope>
    <source>
        <strain evidence="4">NIES 3701</strain>
    </source>
</reference>
<dbReference type="PRINTS" id="PR00625">
    <property type="entry name" value="JDOMAIN"/>
</dbReference>
<dbReference type="SUPFAM" id="SSF49493">
    <property type="entry name" value="HSP40/DnaJ peptide-binding domain"/>
    <property type="match status" value="2"/>
</dbReference>
<dbReference type="Proteomes" id="UP001165085">
    <property type="component" value="Unassembled WGS sequence"/>
</dbReference>
<dbReference type="Gene3D" id="1.10.287.110">
    <property type="entry name" value="DnaJ domain"/>
    <property type="match status" value="1"/>
</dbReference>
<proteinExistence type="predicted"/>
<dbReference type="GO" id="GO:0051082">
    <property type="term" value="F:unfolded protein binding"/>
    <property type="evidence" value="ECO:0007669"/>
    <property type="project" value="InterPro"/>
</dbReference>
<dbReference type="Gene3D" id="2.60.260.20">
    <property type="entry name" value="Urease metallochaperone UreE, N-terminal domain"/>
    <property type="match status" value="2"/>
</dbReference>
<dbReference type="FunFam" id="2.60.260.20:FF:000006">
    <property type="entry name" value="DnaJ subfamily B member 13"/>
    <property type="match status" value="1"/>
</dbReference>
<dbReference type="PANTHER" id="PTHR24078:SF553">
    <property type="entry name" value="DNAJ HOMOLOG SUBFAMILY B MEMBER 5"/>
    <property type="match status" value="1"/>
</dbReference>